<reference evidence="8" key="1">
    <citation type="submission" date="2022-01" db="EMBL/GenBank/DDBJ databases">
        <title>Gillisia lutea sp. nov., isolated from marine plastic residues from the Malvarosa beach (Valencia, Spain).</title>
        <authorList>
            <person name="Vidal-Verdu A."/>
            <person name="Molina-Menor E."/>
            <person name="Satari L."/>
            <person name="Pascual J."/>
            <person name="Pereto J."/>
            <person name="Porcar M."/>
        </authorList>
    </citation>
    <scope>NUCLEOTIDE SEQUENCE</scope>
    <source>
        <strain evidence="8">M10.2A</strain>
    </source>
</reference>
<comment type="pathway">
    <text evidence="2 7">Carbohydrate metabolism; pentose and glucuronate interconversion.</text>
</comment>
<dbReference type="EMBL" id="JAKGTH010000007">
    <property type="protein sequence ID" value="MCF4101092.1"/>
    <property type="molecule type" value="Genomic_DNA"/>
</dbReference>
<dbReference type="SUPFAM" id="SSF51556">
    <property type="entry name" value="Metallo-dependent hydrolases"/>
    <property type="match status" value="1"/>
</dbReference>
<keyword evidence="9" id="KW-1185">Reference proteome</keyword>
<evidence type="ECO:0000256" key="3">
    <source>
        <dbReference type="ARBA" id="ARBA00008397"/>
    </source>
</evidence>
<evidence type="ECO:0000256" key="6">
    <source>
        <dbReference type="ARBA" id="ARBA00023235"/>
    </source>
</evidence>
<dbReference type="Pfam" id="PF02614">
    <property type="entry name" value="UxaC"/>
    <property type="match status" value="1"/>
</dbReference>
<evidence type="ECO:0000313" key="8">
    <source>
        <dbReference type="EMBL" id="MCF4101092.1"/>
    </source>
</evidence>
<gene>
    <name evidence="7 8" type="primary">uxaC</name>
    <name evidence="8" type="ORF">L1I30_05400</name>
</gene>
<evidence type="ECO:0000256" key="5">
    <source>
        <dbReference type="ARBA" id="ARBA00020555"/>
    </source>
</evidence>
<evidence type="ECO:0000256" key="7">
    <source>
        <dbReference type="HAMAP-Rule" id="MF_00675"/>
    </source>
</evidence>
<dbReference type="HAMAP" id="MF_00675">
    <property type="entry name" value="UxaC"/>
    <property type="match status" value="1"/>
</dbReference>
<proteinExistence type="inferred from homology"/>
<keyword evidence="6 7" id="KW-0413">Isomerase</keyword>
<dbReference type="InterPro" id="IPR032466">
    <property type="entry name" value="Metal_Hydrolase"/>
</dbReference>
<evidence type="ECO:0000256" key="2">
    <source>
        <dbReference type="ARBA" id="ARBA00004892"/>
    </source>
</evidence>
<sequence length="472" mass="54627">MKNFIDDNFLLETEYAQKLYHDYAKSLPIIDYHCHLSVEEIANDRKFSNLSELWIEGDHYKWRAMRTLGIQEKYITGTSTAKEKFEKWAATIPYTLRNPLYHWTHLELQRYFGITTTLNESNAIKIYNQCNDLIATPAFSARNLLKKMNVEVVCTTDDPADDLNYHKQIADDNFEVKILPTFRPDSLLGIEEDNFNSYLKIISEKTSIEIDDFSSLLKAIESRIEYFHAHGCRLSDHGLDRAFSENFTPESLDIIFKKKLRNEKLDDIQIKVYKSGLLFHLGKLYASKNWTMQLHLGPLRDTNTRMLKKIGLNAGVDSIGDFEQAKPLAKFLDSLNSENSLPKTILYNLNPADNEVMATMAGNFMGNTQKGKVQHGAAWWFLDQKDGIEKHLNTISNMGLISCFVGMLTDSRSLLSMPRHEYFRRILCNLFGNDIQKKELPEDIEWIGKIIQDICYYNAKEYFNFPEAVSQK</sequence>
<dbReference type="Proteomes" id="UP001179363">
    <property type="component" value="Unassembled WGS sequence"/>
</dbReference>
<organism evidence="8 9">
    <name type="scientific">Gillisia lutea</name>
    <dbReference type="NCBI Taxonomy" id="2909668"/>
    <lineage>
        <taxon>Bacteria</taxon>
        <taxon>Pseudomonadati</taxon>
        <taxon>Bacteroidota</taxon>
        <taxon>Flavobacteriia</taxon>
        <taxon>Flavobacteriales</taxon>
        <taxon>Flavobacteriaceae</taxon>
        <taxon>Gillisia</taxon>
    </lineage>
</organism>
<evidence type="ECO:0000256" key="4">
    <source>
        <dbReference type="ARBA" id="ARBA00012546"/>
    </source>
</evidence>
<evidence type="ECO:0000313" key="9">
    <source>
        <dbReference type="Proteomes" id="UP001179363"/>
    </source>
</evidence>
<dbReference type="EC" id="5.3.1.12" evidence="4 7"/>
<name>A0ABS9EFR4_9FLAO</name>
<comment type="caution">
    <text evidence="8">The sequence shown here is derived from an EMBL/GenBank/DDBJ whole genome shotgun (WGS) entry which is preliminary data.</text>
</comment>
<dbReference type="InterPro" id="IPR003766">
    <property type="entry name" value="Uronate_isomerase"/>
</dbReference>
<dbReference type="RefSeq" id="WP_236133243.1">
    <property type="nucleotide sequence ID" value="NZ_JAKGTH010000007.1"/>
</dbReference>
<dbReference type="PANTHER" id="PTHR30068">
    <property type="entry name" value="URONATE ISOMERASE"/>
    <property type="match status" value="1"/>
</dbReference>
<comment type="catalytic activity">
    <reaction evidence="7">
        <text>aldehydo-D-galacturonate = keto-D-tagaturonate</text>
        <dbReference type="Rhea" id="RHEA:27702"/>
        <dbReference type="ChEBI" id="CHEBI:12952"/>
        <dbReference type="ChEBI" id="CHEBI:17886"/>
    </reaction>
</comment>
<dbReference type="GO" id="GO:0008880">
    <property type="term" value="F:glucuronate isomerase activity"/>
    <property type="evidence" value="ECO:0007669"/>
    <property type="project" value="UniProtKB-EC"/>
</dbReference>
<dbReference type="PANTHER" id="PTHR30068:SF4">
    <property type="entry name" value="URONATE ISOMERASE"/>
    <property type="match status" value="1"/>
</dbReference>
<dbReference type="Gene3D" id="3.20.20.140">
    <property type="entry name" value="Metal-dependent hydrolases"/>
    <property type="match status" value="1"/>
</dbReference>
<comment type="similarity">
    <text evidence="3 7">Belongs to the metallo-dependent hydrolases superfamily. Uronate isomerase family.</text>
</comment>
<protein>
    <recommendedName>
        <fullName evidence="5 7">Uronate isomerase</fullName>
        <ecNumber evidence="4 7">5.3.1.12</ecNumber>
    </recommendedName>
    <alternativeName>
        <fullName evidence="7">Glucuronate isomerase</fullName>
    </alternativeName>
    <alternativeName>
        <fullName evidence="7">Uronic isomerase</fullName>
    </alternativeName>
</protein>
<dbReference type="NCBIfam" id="NF002794">
    <property type="entry name" value="PRK02925.1"/>
    <property type="match status" value="1"/>
</dbReference>
<comment type="catalytic activity">
    <reaction evidence="1 7">
        <text>D-glucuronate = D-fructuronate</text>
        <dbReference type="Rhea" id="RHEA:13049"/>
        <dbReference type="ChEBI" id="CHEBI:58720"/>
        <dbReference type="ChEBI" id="CHEBI:59863"/>
        <dbReference type="EC" id="5.3.1.12"/>
    </reaction>
</comment>
<accession>A0ABS9EFR4</accession>
<evidence type="ECO:0000256" key="1">
    <source>
        <dbReference type="ARBA" id="ARBA00001165"/>
    </source>
</evidence>
<dbReference type="Gene3D" id="1.10.2020.10">
    <property type="entry name" value="uronate isomerase, domain 2, chain A"/>
    <property type="match status" value="1"/>
</dbReference>